<feature type="region of interest" description="Disordered" evidence="1">
    <location>
        <begin position="307"/>
        <end position="351"/>
    </location>
</feature>
<evidence type="ECO:0000313" key="2">
    <source>
        <dbReference type="EMBL" id="MDI9233527.1"/>
    </source>
</evidence>
<evidence type="ECO:0000256" key="1">
    <source>
        <dbReference type="SAM" id="MobiDB-lite"/>
    </source>
</evidence>
<comment type="caution">
    <text evidence="2">The sequence shown here is derived from an EMBL/GenBank/DDBJ whole genome shotgun (WGS) entry which is preliminary data.</text>
</comment>
<dbReference type="Proteomes" id="UP001431902">
    <property type="component" value="Unassembled WGS sequence"/>
</dbReference>
<dbReference type="InterPro" id="IPR050336">
    <property type="entry name" value="Chromosome_partition/occlusion"/>
</dbReference>
<dbReference type="RefSeq" id="WP_283223929.1">
    <property type="nucleotide sequence ID" value="NZ_JASGBH010000004.1"/>
</dbReference>
<dbReference type="InterPro" id="IPR036086">
    <property type="entry name" value="ParB/Sulfiredoxin_sf"/>
</dbReference>
<evidence type="ECO:0008006" key="4">
    <source>
        <dbReference type="Google" id="ProtNLM"/>
    </source>
</evidence>
<evidence type="ECO:0000313" key="3">
    <source>
        <dbReference type="Proteomes" id="UP001431902"/>
    </source>
</evidence>
<name>A0ABT6X5X9_9BURK</name>
<protein>
    <recommendedName>
        <fullName evidence="4">ParB/Sulfiredoxin domain-containing protein</fullName>
    </recommendedName>
</protein>
<dbReference type="PANTHER" id="PTHR33375">
    <property type="entry name" value="CHROMOSOME-PARTITIONING PROTEIN PARB-RELATED"/>
    <property type="match status" value="1"/>
</dbReference>
<feature type="compositionally biased region" description="Polar residues" evidence="1">
    <location>
        <begin position="316"/>
        <end position="326"/>
    </location>
</feature>
<keyword evidence="3" id="KW-1185">Reference proteome</keyword>
<dbReference type="EMBL" id="JASGBH010000004">
    <property type="protein sequence ID" value="MDI9233527.1"/>
    <property type="molecule type" value="Genomic_DNA"/>
</dbReference>
<accession>A0ABT6X5X9</accession>
<organism evidence="2 3">
    <name type="scientific">Limnohabitans lacus</name>
    <dbReference type="NCBI Taxonomy" id="3045173"/>
    <lineage>
        <taxon>Bacteria</taxon>
        <taxon>Pseudomonadati</taxon>
        <taxon>Pseudomonadota</taxon>
        <taxon>Betaproteobacteria</taxon>
        <taxon>Burkholderiales</taxon>
        <taxon>Comamonadaceae</taxon>
        <taxon>Limnohabitans</taxon>
    </lineage>
</organism>
<gene>
    <name evidence="2" type="ORF">QLQ16_06730</name>
</gene>
<reference evidence="2" key="1">
    <citation type="submission" date="2023-05" db="EMBL/GenBank/DDBJ databases">
        <title>Limnohabitans sp. strain HM2-2 Genome sequencing and assembly.</title>
        <authorList>
            <person name="Jung Y."/>
        </authorList>
    </citation>
    <scope>NUCLEOTIDE SEQUENCE</scope>
    <source>
        <strain evidence="2">HM2-2</strain>
    </source>
</reference>
<dbReference type="PANTHER" id="PTHR33375:SF1">
    <property type="entry name" value="CHROMOSOME-PARTITIONING PROTEIN PARB-RELATED"/>
    <property type="match status" value="1"/>
</dbReference>
<proteinExistence type="predicted"/>
<dbReference type="SUPFAM" id="SSF110849">
    <property type="entry name" value="ParB/Sulfiredoxin"/>
    <property type="match status" value="1"/>
</dbReference>
<sequence length="578" mass="62143">MNSPKRLSAEQITAMTAAASHRVIAAKSPSEIHVTSIIQLAVNEVLFYEKNPRRHDNPKYDEIKESIRARGLESALYITKRPGSLQYMLARGGKTRLKALQELAQEDPQKWGKLDFHEIPWVSESEILAAHLVENTGREAMCFWDLAEGIATLRDQIALETGKPVSARNLPELLTSRGVKVERQTINAADFALEYLQALGAWKPHLGFDHVHNTLRPKLTSMQDLWALDSSRHGEDFKAVLDQAVAACVAEHTQYSPEILLSAVVSAVATALGVSTQGMLQAMHSHQASAIRTLDEFHLIAEAPASSGEGAATGEQTPQDQVSTTGAGDLSDSAGNGNPSEPARAPTPKPVLSDAARQNLNRLMGSGASRATDVPGIPGVSVARGLIPRAPKSASAPTGQESLHGGPLTQAELDLLEKEGNKGLAKKVLWSELLSFGDVAGITHLIHEALSPHMPYTFYVELPEPGRLGDSPEDIAVQAWWFLAAISGQGDGHILPALVGPDAPVCAFKETGPESFAHAILVREALLDAVATRLGGQEIPGFNLLMMLITRRDHPLHRYAIALLDACANWNAALGSRS</sequence>